<dbReference type="PANTHER" id="PTHR46737:SF2">
    <property type="entry name" value="OS02G0827600 PROTEIN"/>
    <property type="match status" value="1"/>
</dbReference>
<accession>A0ABM4UB17</accession>
<gene>
    <name evidence="3" type="primary">LOC113688024</name>
</gene>
<dbReference type="InterPro" id="IPR021920">
    <property type="entry name" value="DUF3531"/>
</dbReference>
<evidence type="ECO:0000313" key="3">
    <source>
        <dbReference type="RefSeq" id="XP_071904481.1"/>
    </source>
</evidence>
<protein>
    <submittedName>
        <fullName evidence="3">Uncharacterized protein isoform X2</fullName>
    </submittedName>
</protein>
<dbReference type="GeneID" id="113688024"/>
<dbReference type="PANTHER" id="PTHR46737">
    <property type="entry name" value="OS02G0827600 PROTEIN"/>
    <property type="match status" value="1"/>
</dbReference>
<reference evidence="3" key="1">
    <citation type="submission" date="2025-08" db="UniProtKB">
        <authorList>
            <consortium name="RefSeq"/>
        </authorList>
    </citation>
    <scope>IDENTIFICATION</scope>
    <source>
        <tissue evidence="3">Leaves</tissue>
    </source>
</reference>
<dbReference type="Proteomes" id="UP001652660">
    <property type="component" value="Chromosome 5e"/>
</dbReference>
<proteinExistence type="predicted"/>
<evidence type="ECO:0000313" key="2">
    <source>
        <dbReference type="Proteomes" id="UP001652660"/>
    </source>
</evidence>
<name>A0ABM4UB17_COFAR</name>
<organism evidence="2 3">
    <name type="scientific">Coffea arabica</name>
    <name type="common">Arabian coffee</name>
    <dbReference type="NCBI Taxonomy" id="13443"/>
    <lineage>
        <taxon>Eukaryota</taxon>
        <taxon>Viridiplantae</taxon>
        <taxon>Streptophyta</taxon>
        <taxon>Embryophyta</taxon>
        <taxon>Tracheophyta</taxon>
        <taxon>Spermatophyta</taxon>
        <taxon>Magnoliopsida</taxon>
        <taxon>eudicotyledons</taxon>
        <taxon>Gunneridae</taxon>
        <taxon>Pentapetalae</taxon>
        <taxon>asterids</taxon>
        <taxon>lamiids</taxon>
        <taxon>Gentianales</taxon>
        <taxon>Rubiaceae</taxon>
        <taxon>Ixoroideae</taxon>
        <taxon>Gardenieae complex</taxon>
        <taxon>Bertiereae - Coffeeae clade</taxon>
        <taxon>Coffeeae</taxon>
        <taxon>Coffea</taxon>
    </lineage>
</organism>
<feature type="region of interest" description="Disordered" evidence="1">
    <location>
        <begin position="52"/>
        <end position="76"/>
    </location>
</feature>
<keyword evidence="2" id="KW-1185">Reference proteome</keyword>
<evidence type="ECO:0000256" key="1">
    <source>
        <dbReference type="SAM" id="MobiDB-lite"/>
    </source>
</evidence>
<dbReference type="RefSeq" id="XP_071904481.1">
    <property type="nucleotide sequence ID" value="XM_072048380.1"/>
</dbReference>
<dbReference type="Pfam" id="PF12049">
    <property type="entry name" value="DUF3531"/>
    <property type="match status" value="1"/>
</dbReference>
<sequence>MEISFAARLLAMPKNNGRLLFCSDCITKTGMRLPRHPSAALVTASMPNSRDLTNIDDSNGGVLDGKTSKGSGTTARGRRLIKVREEKRKREYDRLHNYPAWAKVLEDACKNDAELRAVLGDTIGNPELMRKRVEERVRRKGQDFQKSKTGSVLAFKVIQSWYIMGRLGAFNSSNLQLANSSMEYDPLYDADKGFKVMPSSFHDISDVEFQDNWGRIWVDLGTSDFFSIDILLNCLTVLSSEYVGIQQVIFGGRKIGDWEEGMTSPEYGYKFFKI</sequence>